<comment type="caution">
    <text evidence="1">The sequence shown here is derived from an EMBL/GenBank/DDBJ whole genome shotgun (WGS) entry which is preliminary data.</text>
</comment>
<sequence length="181" mass="20242">MRTHLRIARTKGEAALNESRGVTFASGIELFDDNIEIRRRRAVADADHAEDLAIGLEILPGAGRGSAQQEFEPERARVPWLVSEGGFLVLCVEGADGGERDRVVRQKHGVVVPQERRRDVADRKDGDSDHAGCLDADVGFHFLVISEVMIVWRCRWAGKFTNIRIERVGEAPEQSGRVRFR</sequence>
<proteinExistence type="predicted"/>
<reference evidence="1 2" key="1">
    <citation type="journal article" date="2024" name="G3 (Bethesda)">
        <title>Genome assembly of Hibiscus sabdariffa L. provides insights into metabolisms of medicinal natural products.</title>
        <authorList>
            <person name="Kim T."/>
        </authorList>
    </citation>
    <scope>NUCLEOTIDE SEQUENCE [LARGE SCALE GENOMIC DNA]</scope>
    <source>
        <strain evidence="1">TK-2024</strain>
        <tissue evidence="1">Old leaves</tissue>
    </source>
</reference>
<dbReference type="Proteomes" id="UP001396334">
    <property type="component" value="Unassembled WGS sequence"/>
</dbReference>
<accession>A0ABR2NJA1</accession>
<keyword evidence="2" id="KW-1185">Reference proteome</keyword>
<gene>
    <name evidence="1" type="ORF">V6N11_007742</name>
</gene>
<organism evidence="1 2">
    <name type="scientific">Hibiscus sabdariffa</name>
    <name type="common">roselle</name>
    <dbReference type="NCBI Taxonomy" id="183260"/>
    <lineage>
        <taxon>Eukaryota</taxon>
        <taxon>Viridiplantae</taxon>
        <taxon>Streptophyta</taxon>
        <taxon>Embryophyta</taxon>
        <taxon>Tracheophyta</taxon>
        <taxon>Spermatophyta</taxon>
        <taxon>Magnoliopsida</taxon>
        <taxon>eudicotyledons</taxon>
        <taxon>Gunneridae</taxon>
        <taxon>Pentapetalae</taxon>
        <taxon>rosids</taxon>
        <taxon>malvids</taxon>
        <taxon>Malvales</taxon>
        <taxon>Malvaceae</taxon>
        <taxon>Malvoideae</taxon>
        <taxon>Hibiscus</taxon>
    </lineage>
</organism>
<name>A0ABR2NJA1_9ROSI</name>
<protein>
    <submittedName>
        <fullName evidence="1">Uncharacterized protein</fullName>
    </submittedName>
</protein>
<evidence type="ECO:0000313" key="2">
    <source>
        <dbReference type="Proteomes" id="UP001396334"/>
    </source>
</evidence>
<dbReference type="EMBL" id="JBBPBN010000136">
    <property type="protein sequence ID" value="KAK8976254.1"/>
    <property type="molecule type" value="Genomic_DNA"/>
</dbReference>
<evidence type="ECO:0000313" key="1">
    <source>
        <dbReference type="EMBL" id="KAK8976254.1"/>
    </source>
</evidence>